<gene>
    <name evidence="6" type="ORF">THAR02_09479</name>
</gene>
<proteinExistence type="inferred from homology"/>
<protein>
    <recommendedName>
        <fullName evidence="5">FAD-binding PCMH-type domain-containing protein</fullName>
    </recommendedName>
</protein>
<keyword evidence="4" id="KW-0560">Oxidoreductase</keyword>
<reference evidence="7" key="1">
    <citation type="journal article" date="2015" name="Genome Announc.">
        <title>Draft whole-genome sequence of the biocontrol agent Trichoderma harzianum T6776.</title>
        <authorList>
            <person name="Baroncelli R."/>
            <person name="Piaggeschi G."/>
            <person name="Fiorini L."/>
            <person name="Bertolini E."/>
            <person name="Zapparata A."/>
            <person name="Pe M.E."/>
            <person name="Sarrocco S."/>
            <person name="Vannacci G."/>
        </authorList>
    </citation>
    <scope>NUCLEOTIDE SEQUENCE [LARGE SCALE GENOMIC DNA]</scope>
    <source>
        <strain evidence="7">T6776</strain>
    </source>
</reference>
<evidence type="ECO:0000313" key="6">
    <source>
        <dbReference type="EMBL" id="KKO98406.1"/>
    </source>
</evidence>
<dbReference type="InterPro" id="IPR016166">
    <property type="entry name" value="FAD-bd_PCMH"/>
</dbReference>
<sequence length="462" mass="49076">MLDGVVTALSQAGIPLLTSQDAEFTQTLNSYTGIPDGKPTVVTLPTTSEQVAAIVALCIETNSDMVVRGGGHDVFGRFSAHNAVIIDLRKLNAVVVSEDKSTVRVGGGVTASRVLDELEKHGLQVPVGSCGSVGFTSWCLVGGLGPYSESYGLGADQIVGAKMVDSRGRLVDADERLLKGLRGGGGCLGVVVELTVKAYPLQNVRAGLLMFDSGNIENAVTTFFTNYDVMLTTHHGNVPSQLSTTPFIISMPGLGSTLMCCFVWNGPATEETVVWLERVASLAPLAPGVPGPQDAVKDMTPVGYMTMLNSFLPTQVAGRAQTATVVKFSPDVVASIAKQSLQMPRGGAGGLNIHMLRPGNPSCSKDIPSSVCPYREPQVFIEVLGFAGEECSVEDATAWSLEARNAFTSLDDSCKRTYLPLTAPEFLNLQDIYGDKLRELKEIKKEYDPNGVFKLTVPALVD</sequence>
<dbReference type="AlphaFoldDB" id="A0A0F9ZDC6"/>
<accession>A0A0F9ZDC6</accession>
<dbReference type="Proteomes" id="UP000034112">
    <property type="component" value="Unassembled WGS sequence"/>
</dbReference>
<dbReference type="InterPro" id="IPR006094">
    <property type="entry name" value="Oxid_FAD_bind_N"/>
</dbReference>
<dbReference type="PANTHER" id="PTHR42973">
    <property type="entry name" value="BINDING OXIDOREDUCTASE, PUTATIVE (AFU_ORTHOLOGUE AFUA_1G17690)-RELATED"/>
    <property type="match status" value="1"/>
</dbReference>
<dbReference type="SUPFAM" id="SSF56176">
    <property type="entry name" value="FAD-binding/transporter-associated domain-like"/>
    <property type="match status" value="1"/>
</dbReference>
<evidence type="ECO:0000256" key="3">
    <source>
        <dbReference type="ARBA" id="ARBA00022827"/>
    </source>
</evidence>
<dbReference type="GO" id="GO:0071949">
    <property type="term" value="F:FAD binding"/>
    <property type="evidence" value="ECO:0007669"/>
    <property type="project" value="InterPro"/>
</dbReference>
<evidence type="ECO:0000256" key="1">
    <source>
        <dbReference type="ARBA" id="ARBA00005466"/>
    </source>
</evidence>
<dbReference type="Gene3D" id="3.30.465.10">
    <property type="match status" value="1"/>
</dbReference>
<keyword evidence="2" id="KW-0285">Flavoprotein</keyword>
<feature type="domain" description="FAD-binding PCMH-type" evidence="5">
    <location>
        <begin position="35"/>
        <end position="201"/>
    </location>
</feature>
<evidence type="ECO:0000313" key="7">
    <source>
        <dbReference type="Proteomes" id="UP000034112"/>
    </source>
</evidence>
<dbReference type="Pfam" id="PF01565">
    <property type="entry name" value="FAD_binding_4"/>
    <property type="match status" value="1"/>
</dbReference>
<dbReference type="PROSITE" id="PS51387">
    <property type="entry name" value="FAD_PCMH"/>
    <property type="match status" value="1"/>
</dbReference>
<dbReference type="OrthoDB" id="407275at2759"/>
<comment type="caution">
    <text evidence="6">The sequence shown here is derived from an EMBL/GenBank/DDBJ whole genome shotgun (WGS) entry which is preliminary data.</text>
</comment>
<evidence type="ECO:0000256" key="4">
    <source>
        <dbReference type="ARBA" id="ARBA00023002"/>
    </source>
</evidence>
<evidence type="ECO:0000259" key="5">
    <source>
        <dbReference type="PROSITE" id="PS51387"/>
    </source>
</evidence>
<dbReference type="InterPro" id="IPR050416">
    <property type="entry name" value="FAD-linked_Oxidoreductase"/>
</dbReference>
<comment type="similarity">
    <text evidence="1">Belongs to the oxygen-dependent FAD-linked oxidoreductase family.</text>
</comment>
<dbReference type="OMA" id="DESKEWI"/>
<name>A0A0F9ZDC6_TRIHA</name>
<organism evidence="6 7">
    <name type="scientific">Trichoderma harzianum</name>
    <name type="common">Hypocrea lixii</name>
    <dbReference type="NCBI Taxonomy" id="5544"/>
    <lineage>
        <taxon>Eukaryota</taxon>
        <taxon>Fungi</taxon>
        <taxon>Dikarya</taxon>
        <taxon>Ascomycota</taxon>
        <taxon>Pezizomycotina</taxon>
        <taxon>Sordariomycetes</taxon>
        <taxon>Hypocreomycetidae</taxon>
        <taxon>Hypocreales</taxon>
        <taxon>Hypocreaceae</taxon>
        <taxon>Trichoderma</taxon>
    </lineage>
</organism>
<dbReference type="GO" id="GO:0016491">
    <property type="term" value="F:oxidoreductase activity"/>
    <property type="evidence" value="ECO:0007669"/>
    <property type="project" value="UniProtKB-KW"/>
</dbReference>
<dbReference type="PANTHER" id="PTHR42973:SF7">
    <property type="entry name" value="FAD-BINDING PCMH-TYPE DOMAIN-CONTAINING PROTEIN"/>
    <property type="match status" value="1"/>
</dbReference>
<evidence type="ECO:0000256" key="2">
    <source>
        <dbReference type="ARBA" id="ARBA00022630"/>
    </source>
</evidence>
<dbReference type="Gene3D" id="3.30.43.10">
    <property type="entry name" value="Uridine Diphospho-n-acetylenolpyruvylglucosamine Reductase, domain 2"/>
    <property type="match status" value="1"/>
</dbReference>
<dbReference type="InterPro" id="IPR016167">
    <property type="entry name" value="FAD-bd_PCMH_sub1"/>
</dbReference>
<dbReference type="EMBL" id="JOKZ01000423">
    <property type="protein sequence ID" value="KKO98406.1"/>
    <property type="molecule type" value="Genomic_DNA"/>
</dbReference>
<dbReference type="InterPro" id="IPR036318">
    <property type="entry name" value="FAD-bd_PCMH-like_sf"/>
</dbReference>
<dbReference type="Gene3D" id="3.40.462.20">
    <property type="match status" value="1"/>
</dbReference>
<keyword evidence="3" id="KW-0274">FAD</keyword>
<dbReference type="InterPro" id="IPR016169">
    <property type="entry name" value="FAD-bd_PCMH_sub2"/>
</dbReference>